<name>A0A643FZ27_9BURK</name>
<geneLocation type="plasmid" evidence="1 2">
    <name>pRK1-2</name>
</geneLocation>
<dbReference type="PROSITE" id="PS51257">
    <property type="entry name" value="PROKAR_LIPOPROTEIN"/>
    <property type="match status" value="1"/>
</dbReference>
<evidence type="ECO:0000313" key="2">
    <source>
        <dbReference type="Proteomes" id="UP000397656"/>
    </source>
</evidence>
<organism evidence="1 2">
    <name type="scientific">Cupriavidus basilensis</name>
    <dbReference type="NCBI Taxonomy" id="68895"/>
    <lineage>
        <taxon>Bacteria</taxon>
        <taxon>Pseudomonadati</taxon>
        <taxon>Pseudomonadota</taxon>
        <taxon>Betaproteobacteria</taxon>
        <taxon>Burkholderiales</taxon>
        <taxon>Burkholderiaceae</taxon>
        <taxon>Cupriavidus</taxon>
    </lineage>
</organism>
<dbReference type="Pfam" id="PF09694">
    <property type="entry name" value="Gcw_chp"/>
    <property type="match status" value="1"/>
</dbReference>
<proteinExistence type="predicted"/>
<gene>
    <name evidence="1" type="ORF">F7R26_038870</name>
</gene>
<dbReference type="Proteomes" id="UP000397656">
    <property type="component" value="Plasmid pRK1-2"/>
</dbReference>
<protein>
    <recommendedName>
        <fullName evidence="3">YaiO family outer membrane beta-barrel protein</fullName>
    </recommendedName>
</protein>
<dbReference type="AlphaFoldDB" id="A0A643FZ27"/>
<evidence type="ECO:0008006" key="3">
    <source>
        <dbReference type="Google" id="ProtNLM"/>
    </source>
</evidence>
<dbReference type="InterPro" id="IPR010239">
    <property type="entry name" value="CHP02001"/>
</dbReference>
<dbReference type="EMBL" id="CP062806">
    <property type="protein sequence ID" value="QOT82178.1"/>
    <property type="molecule type" value="Genomic_DNA"/>
</dbReference>
<evidence type="ECO:0000313" key="1">
    <source>
        <dbReference type="EMBL" id="QOT82178.1"/>
    </source>
</evidence>
<sequence length="319" mass="33730">MPPRRPLRPLLRRAVPACFAACALIACATQAHAQDSGQPADAGATKPAEPASPYTFTGHLDAVSRYVLRGATTTYGNGAPLGNAGGDAPESSIPALQWGVDLAHESGWSIGYWASMINYSYQQLGNSYSDRSITSFQSAKSVENDFYGAYSGKIIGDLGYTAGLTGYYYINGSHANALETKLGLSYGPFSLNAQTLLNDVVWGNKGDTYWTLVYSTTLPYGITFTGTVGAYTYKKEGKYLGTTDTLTGTSCGPHSAFVVNGCFAGNTPSSGAFRHLTLALAAPIPGTPLSAGVQWIIGGYNRYGVHQENRVIASVSYGF</sequence>
<reference evidence="1 2" key="1">
    <citation type="submission" date="2020-10" db="EMBL/GenBank/DDBJ databases">
        <title>Complete genome sequence of Cupriavidus basilensis CCUG 49340T.</title>
        <authorList>
            <person name="Salva-Serra F."/>
            <person name="Donoso R.A."/>
            <person name="Cho K.H."/>
            <person name="Yoo J.A."/>
            <person name="Lee K."/>
            <person name="Yoon S.-H."/>
            <person name="Perez-Pantoja D."/>
            <person name="Moore E.R.B."/>
        </authorList>
    </citation>
    <scope>NUCLEOTIDE SEQUENCE [LARGE SCALE GENOMIC DNA]</scope>
    <source>
        <strain evidence="2">CCUG 49340</strain>
        <plasmid evidence="1 2">pRK1-2</plasmid>
    </source>
</reference>
<accession>A0A643FZ27</accession>
<keyword evidence="1" id="KW-0614">Plasmid</keyword>